<dbReference type="InterPro" id="IPR027417">
    <property type="entry name" value="P-loop_NTPase"/>
</dbReference>
<dbReference type="PROSITE" id="PS51195">
    <property type="entry name" value="Q_MOTIF"/>
    <property type="match status" value="1"/>
</dbReference>
<sequence>MKFSELQLEPSVLNALDAMRFEECTPIQEKAIPVILEGRDLIAVAQTGTGKTAAFLLPILNELSNGKHPQEVINCIIMSPTRELAQ</sequence>
<keyword evidence="3 7" id="KW-0347">Helicase</keyword>
<dbReference type="EC" id="3.6.4.13" evidence="7"/>
<keyword evidence="4" id="KW-0067">ATP-binding</keyword>
<dbReference type="InterPro" id="IPR050079">
    <property type="entry name" value="DEAD_box_RNA_helicase"/>
</dbReference>
<evidence type="ECO:0000256" key="3">
    <source>
        <dbReference type="ARBA" id="ARBA00022806"/>
    </source>
</evidence>
<comment type="caution">
    <text evidence="7">The sequence shown here is derived from an EMBL/GenBank/DDBJ whole genome shotgun (WGS) entry which is preliminary data.</text>
</comment>
<evidence type="ECO:0000259" key="5">
    <source>
        <dbReference type="PROSITE" id="PS51192"/>
    </source>
</evidence>
<dbReference type="InterPro" id="IPR011545">
    <property type="entry name" value="DEAD/DEAH_box_helicase_dom"/>
</dbReference>
<dbReference type="GO" id="GO:0005524">
    <property type="term" value="F:ATP binding"/>
    <property type="evidence" value="ECO:0007669"/>
    <property type="project" value="UniProtKB-KW"/>
</dbReference>
<proteinExistence type="predicted"/>
<evidence type="ECO:0000256" key="2">
    <source>
        <dbReference type="ARBA" id="ARBA00022801"/>
    </source>
</evidence>
<name>A0A5J4QDJ8_9ZZZZ</name>
<protein>
    <submittedName>
        <fullName evidence="7">ATP-dependent RNA helicase CshA</fullName>
        <ecNumber evidence="7">3.6.4.13</ecNumber>
    </submittedName>
</protein>
<dbReference type="InterPro" id="IPR014001">
    <property type="entry name" value="Helicase_ATP-bd"/>
</dbReference>
<dbReference type="SUPFAM" id="SSF52540">
    <property type="entry name" value="P-loop containing nucleoside triphosphate hydrolases"/>
    <property type="match status" value="1"/>
</dbReference>
<dbReference type="GO" id="GO:0016787">
    <property type="term" value="F:hydrolase activity"/>
    <property type="evidence" value="ECO:0007669"/>
    <property type="project" value="UniProtKB-KW"/>
</dbReference>
<dbReference type="GO" id="GO:0003724">
    <property type="term" value="F:RNA helicase activity"/>
    <property type="evidence" value="ECO:0007669"/>
    <property type="project" value="UniProtKB-EC"/>
</dbReference>
<accession>A0A5J4QDJ8</accession>
<keyword evidence="2 7" id="KW-0378">Hydrolase</keyword>
<dbReference type="Pfam" id="PF00270">
    <property type="entry name" value="DEAD"/>
    <property type="match status" value="1"/>
</dbReference>
<dbReference type="PROSITE" id="PS51192">
    <property type="entry name" value="HELICASE_ATP_BIND_1"/>
    <property type="match status" value="1"/>
</dbReference>
<organism evidence="7">
    <name type="scientific">termite gut metagenome</name>
    <dbReference type="NCBI Taxonomy" id="433724"/>
    <lineage>
        <taxon>unclassified sequences</taxon>
        <taxon>metagenomes</taxon>
        <taxon>organismal metagenomes</taxon>
    </lineage>
</organism>
<dbReference type="GO" id="GO:0003676">
    <property type="term" value="F:nucleic acid binding"/>
    <property type="evidence" value="ECO:0007669"/>
    <property type="project" value="InterPro"/>
</dbReference>
<keyword evidence="1" id="KW-0547">Nucleotide-binding</keyword>
<dbReference type="PANTHER" id="PTHR47959">
    <property type="entry name" value="ATP-DEPENDENT RNA HELICASE RHLE-RELATED"/>
    <property type="match status" value="1"/>
</dbReference>
<evidence type="ECO:0000256" key="4">
    <source>
        <dbReference type="ARBA" id="ARBA00022840"/>
    </source>
</evidence>
<reference evidence="7" key="1">
    <citation type="submission" date="2019-03" db="EMBL/GenBank/DDBJ databases">
        <title>Single cell metagenomics reveals metabolic interactions within the superorganism composed of flagellate Streblomastix strix and complex community of Bacteroidetes bacteria on its surface.</title>
        <authorList>
            <person name="Treitli S.C."/>
            <person name="Kolisko M."/>
            <person name="Husnik F."/>
            <person name="Keeling P."/>
            <person name="Hampl V."/>
        </authorList>
    </citation>
    <scope>NUCLEOTIDE SEQUENCE</scope>
    <source>
        <strain evidence="7">STM</strain>
    </source>
</reference>
<dbReference type="GO" id="GO:0005829">
    <property type="term" value="C:cytosol"/>
    <property type="evidence" value="ECO:0007669"/>
    <property type="project" value="TreeGrafter"/>
</dbReference>
<evidence type="ECO:0000256" key="1">
    <source>
        <dbReference type="ARBA" id="ARBA00022741"/>
    </source>
</evidence>
<feature type="domain" description="Helicase ATP-binding" evidence="5">
    <location>
        <begin position="32"/>
        <end position="86"/>
    </location>
</feature>
<evidence type="ECO:0000259" key="6">
    <source>
        <dbReference type="PROSITE" id="PS51195"/>
    </source>
</evidence>
<dbReference type="InterPro" id="IPR014014">
    <property type="entry name" value="RNA_helicase_DEAD_Q_motif"/>
</dbReference>
<feature type="non-terminal residue" evidence="7">
    <location>
        <position position="86"/>
    </location>
</feature>
<evidence type="ECO:0000313" key="7">
    <source>
        <dbReference type="EMBL" id="KAA6319592.1"/>
    </source>
</evidence>
<dbReference type="EMBL" id="SNRY01003833">
    <property type="protein sequence ID" value="KAA6319592.1"/>
    <property type="molecule type" value="Genomic_DNA"/>
</dbReference>
<gene>
    <name evidence="7" type="ORF">EZS27_030537</name>
</gene>
<dbReference type="PANTHER" id="PTHR47959:SF13">
    <property type="entry name" value="ATP-DEPENDENT RNA HELICASE RHLE"/>
    <property type="match status" value="1"/>
</dbReference>
<dbReference type="AlphaFoldDB" id="A0A5J4QDJ8"/>
<feature type="domain" description="DEAD-box RNA helicase Q" evidence="6">
    <location>
        <begin position="1"/>
        <end position="29"/>
    </location>
</feature>
<dbReference type="Gene3D" id="3.40.50.300">
    <property type="entry name" value="P-loop containing nucleotide triphosphate hydrolases"/>
    <property type="match status" value="1"/>
</dbReference>